<dbReference type="AlphaFoldDB" id="A0AA38NV48"/>
<dbReference type="Proteomes" id="UP001163846">
    <property type="component" value="Unassembled WGS sequence"/>
</dbReference>
<proteinExistence type="predicted"/>
<accession>A0AA38NV48</accession>
<reference evidence="2" key="1">
    <citation type="submission" date="2022-08" db="EMBL/GenBank/DDBJ databases">
        <authorList>
            <consortium name="DOE Joint Genome Institute"/>
            <person name="Min B."/>
            <person name="Riley R."/>
            <person name="Sierra-Patev S."/>
            <person name="Naranjo-Ortiz M."/>
            <person name="Looney B."/>
            <person name="Konkel Z."/>
            <person name="Slot J.C."/>
            <person name="Sakamoto Y."/>
            <person name="Steenwyk J.L."/>
            <person name="Rokas A."/>
            <person name="Carro J."/>
            <person name="Camarero S."/>
            <person name="Ferreira P."/>
            <person name="Molpeceres G."/>
            <person name="Ruiz-Duenas F.J."/>
            <person name="Serrano A."/>
            <person name="Henrissat B."/>
            <person name="Drula E."/>
            <person name="Hughes K.W."/>
            <person name="Mata J.L."/>
            <person name="Ishikawa N.K."/>
            <person name="Vargas-Isla R."/>
            <person name="Ushijima S."/>
            <person name="Smith C.A."/>
            <person name="Ahrendt S."/>
            <person name="Andreopoulos W."/>
            <person name="He G."/>
            <person name="Labutti K."/>
            <person name="Lipzen A."/>
            <person name="Ng V."/>
            <person name="Sandor L."/>
            <person name="Barry K."/>
            <person name="Martinez A.T."/>
            <person name="Xiao Y."/>
            <person name="Gibbons J.G."/>
            <person name="Terashima K."/>
            <person name="Hibbett D.S."/>
            <person name="Grigoriev I.V."/>
        </authorList>
    </citation>
    <scope>NUCLEOTIDE SEQUENCE</scope>
    <source>
        <strain evidence="2">TFB9207</strain>
    </source>
</reference>
<comment type="caution">
    <text evidence="2">The sequence shown here is derived from an EMBL/GenBank/DDBJ whole genome shotgun (WGS) entry which is preliminary data.</text>
</comment>
<keyword evidence="3" id="KW-1185">Reference proteome</keyword>
<protein>
    <submittedName>
        <fullName evidence="2">Uncharacterized protein</fullName>
    </submittedName>
</protein>
<evidence type="ECO:0000313" key="2">
    <source>
        <dbReference type="EMBL" id="KAJ3831189.1"/>
    </source>
</evidence>
<evidence type="ECO:0000313" key="3">
    <source>
        <dbReference type="Proteomes" id="UP001163846"/>
    </source>
</evidence>
<gene>
    <name evidence="2" type="ORF">F5878DRAFT_549834</name>
</gene>
<feature type="region of interest" description="Disordered" evidence="1">
    <location>
        <begin position="1"/>
        <end position="25"/>
    </location>
</feature>
<name>A0AA38NV48_9AGAR</name>
<organism evidence="2 3">
    <name type="scientific">Lentinula raphanica</name>
    <dbReference type="NCBI Taxonomy" id="153919"/>
    <lineage>
        <taxon>Eukaryota</taxon>
        <taxon>Fungi</taxon>
        <taxon>Dikarya</taxon>
        <taxon>Basidiomycota</taxon>
        <taxon>Agaricomycotina</taxon>
        <taxon>Agaricomycetes</taxon>
        <taxon>Agaricomycetidae</taxon>
        <taxon>Agaricales</taxon>
        <taxon>Marasmiineae</taxon>
        <taxon>Omphalotaceae</taxon>
        <taxon>Lentinula</taxon>
    </lineage>
</organism>
<sequence>MRSEAPRTGNQRPFEPQSLSGSVSWGCNRGRRDAASLDSAKGAHTGKPGTAAKLGSQTEICREYQVQELLDRGFEHLSWDGRTPTPIIDPSGLIIGVLAGQPGTDYALSLQEVFELFTQAGQEAGLQAINHLGPHKRGDFPAFNRGSTMGMGSPTPVALQTGFMGPILDRLVAHKAVRRMAAYQDAAFALWAPRLYAEYQRTTSGTLKSYRLRGDYPPNTRT</sequence>
<dbReference type="EMBL" id="MU807703">
    <property type="protein sequence ID" value="KAJ3831189.1"/>
    <property type="molecule type" value="Genomic_DNA"/>
</dbReference>
<evidence type="ECO:0000256" key="1">
    <source>
        <dbReference type="SAM" id="MobiDB-lite"/>
    </source>
</evidence>